<reference evidence="1 2" key="1">
    <citation type="submission" date="2022-05" db="EMBL/GenBank/DDBJ databases">
        <title>Genome Sequencing of Bee-Associated Microbes.</title>
        <authorList>
            <person name="Dunlap C."/>
        </authorList>
    </citation>
    <scope>NUCLEOTIDE SEQUENCE [LARGE SCALE GENOMIC DNA]</scope>
    <source>
        <strain evidence="1 2">NRRL B-04010</strain>
    </source>
</reference>
<comment type="caution">
    <text evidence="1">The sequence shown here is derived from an EMBL/GenBank/DDBJ whole genome shotgun (WGS) entry which is preliminary data.</text>
</comment>
<dbReference type="Proteomes" id="UP001527181">
    <property type="component" value="Unassembled WGS sequence"/>
</dbReference>
<evidence type="ECO:0000313" key="1">
    <source>
        <dbReference type="EMBL" id="MCY9764265.1"/>
    </source>
</evidence>
<organism evidence="1 2">
    <name type="scientific">Paenibacillus alvei</name>
    <name type="common">Bacillus alvei</name>
    <dbReference type="NCBI Taxonomy" id="44250"/>
    <lineage>
        <taxon>Bacteria</taxon>
        <taxon>Bacillati</taxon>
        <taxon>Bacillota</taxon>
        <taxon>Bacilli</taxon>
        <taxon>Bacillales</taxon>
        <taxon>Paenibacillaceae</taxon>
        <taxon>Paenibacillus</taxon>
    </lineage>
</organism>
<accession>A0ABT4H5K5</accession>
<proteinExistence type="predicted"/>
<protein>
    <submittedName>
        <fullName evidence="1">Uncharacterized protein</fullName>
    </submittedName>
</protein>
<sequence length="69" mass="8202">MRLFSSRESIQDFVELFQEYKKDGNSLEIDVVYVLTLAWIESILLLCNIEDNQKFYRIKNLIEASRLSI</sequence>
<evidence type="ECO:0000313" key="2">
    <source>
        <dbReference type="Proteomes" id="UP001527181"/>
    </source>
</evidence>
<name>A0ABT4H5K5_PAEAL</name>
<keyword evidence="2" id="KW-1185">Reference proteome</keyword>
<dbReference type="EMBL" id="JAMDNP010000081">
    <property type="protein sequence ID" value="MCY9764265.1"/>
    <property type="molecule type" value="Genomic_DNA"/>
</dbReference>
<gene>
    <name evidence="1" type="ORF">M5X12_27545</name>
</gene>
<dbReference type="RefSeq" id="WP_005543770.1">
    <property type="nucleotide sequence ID" value="NZ_JAKOBS010000024.1"/>
</dbReference>